<feature type="transmembrane region" description="Helical" evidence="1">
    <location>
        <begin position="93"/>
        <end position="111"/>
    </location>
</feature>
<feature type="transmembrane region" description="Helical" evidence="1">
    <location>
        <begin position="41"/>
        <end position="57"/>
    </location>
</feature>
<organism evidence="2 3">
    <name type="scientific">Brockia lithotrophica</name>
    <dbReference type="NCBI Taxonomy" id="933949"/>
    <lineage>
        <taxon>Bacteria</taxon>
        <taxon>Bacillati</taxon>
        <taxon>Bacillota</taxon>
        <taxon>Bacilli</taxon>
        <taxon>Bacillales</taxon>
        <taxon>Bacillales Family X. Incertae Sedis</taxon>
        <taxon>Brockia</taxon>
    </lineage>
</organism>
<evidence type="ECO:0000313" key="3">
    <source>
        <dbReference type="Proteomes" id="UP000244016"/>
    </source>
</evidence>
<gene>
    <name evidence="2" type="ORF">BLITH_1081</name>
</gene>
<protein>
    <submittedName>
        <fullName evidence="2">Uncharacterized protein</fullName>
    </submittedName>
</protein>
<feature type="transmembrane region" description="Helical" evidence="1">
    <location>
        <begin position="5"/>
        <end position="21"/>
    </location>
</feature>
<proteinExistence type="predicted"/>
<dbReference type="Proteomes" id="UP000244016">
    <property type="component" value="Unassembled WGS sequence"/>
</dbReference>
<keyword evidence="1" id="KW-0812">Transmembrane</keyword>
<feature type="transmembrane region" description="Helical" evidence="1">
    <location>
        <begin position="118"/>
        <end position="134"/>
    </location>
</feature>
<accession>A0A2T5G7F4</accession>
<dbReference type="EMBL" id="PEBW01000003">
    <property type="protein sequence ID" value="PTQ52114.1"/>
    <property type="molecule type" value="Genomic_DNA"/>
</dbReference>
<reference evidence="2 3" key="1">
    <citation type="submission" date="2017-08" db="EMBL/GenBank/DDBJ databases">
        <title>Burning lignite coal seam in the remote Altai Mountains harbors a hydrogen-driven thermophilic microbial community.</title>
        <authorList>
            <person name="Kadnikov V.V."/>
            <person name="Mardanov A.V."/>
            <person name="Ivasenko D."/>
            <person name="Beletsky A.V."/>
            <person name="Karnachuk O.V."/>
            <person name="Ravin N.V."/>
        </authorList>
    </citation>
    <scope>NUCLEOTIDE SEQUENCE [LARGE SCALE GENOMIC DNA]</scope>
    <source>
        <strain evidence="2">AL31</strain>
    </source>
</reference>
<feature type="transmembrane region" description="Helical" evidence="1">
    <location>
        <begin position="64"/>
        <end position="81"/>
    </location>
</feature>
<dbReference type="AlphaFoldDB" id="A0A2T5G7F4"/>
<name>A0A2T5G7F4_9BACL</name>
<evidence type="ECO:0000256" key="1">
    <source>
        <dbReference type="SAM" id="Phobius"/>
    </source>
</evidence>
<sequence>MHTRTVLGLVLFFVGLVFLLWPDPLRFLPPWTNLAAADARFALPLVGGALAIFAFRVPGSAREAYLTSALVLLTFGGVSWFPPAFPAANAGTIFWTWGTAAVGVALFFAFARTGHRPAVVWGGALLLPAVFSFLGVRAFAYAVLLAGLSLLLERAPARRSRR</sequence>
<evidence type="ECO:0000313" key="2">
    <source>
        <dbReference type="EMBL" id="PTQ52114.1"/>
    </source>
</evidence>
<keyword evidence="1" id="KW-1133">Transmembrane helix</keyword>
<comment type="caution">
    <text evidence="2">The sequence shown here is derived from an EMBL/GenBank/DDBJ whole genome shotgun (WGS) entry which is preliminary data.</text>
</comment>
<keyword evidence="1" id="KW-0472">Membrane</keyword>